<accession>A0A7C3RDL9</accession>
<dbReference type="InterPro" id="IPR011604">
    <property type="entry name" value="PDDEXK-like_dom_sf"/>
</dbReference>
<dbReference type="AlphaFoldDB" id="A0A7C3RDL9"/>
<name>A0A7C3RDL9_ARCFL</name>
<dbReference type="Gene3D" id="3.90.320.10">
    <property type="match status" value="1"/>
</dbReference>
<sequence>MVFTAMSMHSKENGYVVLELKSAEYSKKFVKMHLYHAACYALMVEENFGRVCRIEIEYDDKKICFPFTSCIKKYCIYIINRIREIAEGEPVSYRIDERRCKNCGFLNFCKGI</sequence>
<proteinExistence type="predicted"/>
<dbReference type="Pfam" id="PF01930">
    <property type="entry name" value="Cas_Cas4"/>
    <property type="match status" value="1"/>
</dbReference>
<organism evidence="2">
    <name type="scientific">Archaeoglobus fulgidus</name>
    <dbReference type="NCBI Taxonomy" id="2234"/>
    <lineage>
        <taxon>Archaea</taxon>
        <taxon>Methanobacteriati</taxon>
        <taxon>Methanobacteriota</taxon>
        <taxon>Archaeoglobi</taxon>
        <taxon>Archaeoglobales</taxon>
        <taxon>Archaeoglobaceae</taxon>
        <taxon>Archaeoglobus</taxon>
    </lineage>
</organism>
<comment type="caution">
    <text evidence="2">The sequence shown here is derived from an EMBL/GenBank/DDBJ whole genome shotgun (WGS) entry which is preliminary data.</text>
</comment>
<feature type="domain" description="DUF83" evidence="1">
    <location>
        <begin position="10"/>
        <end position="110"/>
    </location>
</feature>
<evidence type="ECO:0000313" key="2">
    <source>
        <dbReference type="EMBL" id="HFW33247.1"/>
    </source>
</evidence>
<dbReference type="EMBL" id="DTLB01000053">
    <property type="protein sequence ID" value="HFW33247.1"/>
    <property type="molecule type" value="Genomic_DNA"/>
</dbReference>
<evidence type="ECO:0000259" key="1">
    <source>
        <dbReference type="Pfam" id="PF01930"/>
    </source>
</evidence>
<protein>
    <submittedName>
        <fullName evidence="2">Dna2/Cas4 domain-containing protein</fullName>
    </submittedName>
</protein>
<gene>
    <name evidence="2" type="ORF">ENW66_09940</name>
</gene>
<dbReference type="InterPro" id="IPR022765">
    <property type="entry name" value="Dna2/Cas4_DUF83"/>
</dbReference>
<reference evidence="2" key="1">
    <citation type="journal article" date="2020" name="mSystems">
        <title>Genome- and Community-Level Interaction Insights into Carbon Utilization and Element Cycling Functions of Hydrothermarchaeota in Hydrothermal Sediment.</title>
        <authorList>
            <person name="Zhou Z."/>
            <person name="Liu Y."/>
            <person name="Xu W."/>
            <person name="Pan J."/>
            <person name="Luo Z.H."/>
            <person name="Li M."/>
        </authorList>
    </citation>
    <scope>NUCLEOTIDE SEQUENCE [LARGE SCALE GENOMIC DNA]</scope>
    <source>
        <strain evidence="2">SpSt-87</strain>
    </source>
</reference>